<evidence type="ECO:0000256" key="2">
    <source>
        <dbReference type="ARBA" id="ARBA00009055"/>
    </source>
</evidence>
<dbReference type="PANTHER" id="PTHR34597:SF6">
    <property type="entry name" value="BLR6126 PROTEIN"/>
    <property type="match status" value="1"/>
</dbReference>
<dbReference type="InterPro" id="IPR013686">
    <property type="entry name" value="Polypept-transport_assoc_ShlB"/>
</dbReference>
<name>A0ABR9CQR9_9HYPH</name>
<dbReference type="InterPro" id="IPR034746">
    <property type="entry name" value="POTRA"/>
</dbReference>
<evidence type="ECO:0000256" key="6">
    <source>
        <dbReference type="ARBA" id="ARBA00022927"/>
    </source>
</evidence>
<dbReference type="InterPro" id="IPR051544">
    <property type="entry name" value="TPS_OM_transporter"/>
</dbReference>
<evidence type="ECO:0000256" key="7">
    <source>
        <dbReference type="ARBA" id="ARBA00023136"/>
    </source>
</evidence>
<dbReference type="Gene3D" id="2.40.160.50">
    <property type="entry name" value="membrane protein fhac: a member of the omp85/tpsb transporter family"/>
    <property type="match status" value="1"/>
</dbReference>
<keyword evidence="3" id="KW-0813">Transport</keyword>
<keyword evidence="5" id="KW-0812">Transmembrane</keyword>
<reference evidence="10 11" key="2">
    <citation type="journal article" date="2021" name="Int. J. Syst. Evol. Microbiol.">
        <title>Roseibium litorale sp. nov., isolated from a tidal flat sediment and proposal for the reclassification of Labrenzia polysiphoniae as Roseibium polysiphoniae comb. nov.</title>
        <authorList>
            <person name="Liu Y."/>
            <person name="Pei T."/>
            <person name="Du J."/>
            <person name="Chao M."/>
            <person name="Deng M.R."/>
            <person name="Zhu H."/>
        </authorList>
    </citation>
    <scope>NUCLEOTIDE SEQUENCE [LARGE SCALE GENOMIC DNA]</scope>
    <source>
        <strain evidence="10 11">4C16A</strain>
    </source>
</reference>
<evidence type="ECO:0000313" key="10">
    <source>
        <dbReference type="EMBL" id="MBD8892632.1"/>
    </source>
</evidence>
<reference evidence="11" key="1">
    <citation type="submission" date="2020-09" db="EMBL/GenBank/DDBJ databases">
        <title>The genome sequence of strain Labrenzia suaedae 4C16A.</title>
        <authorList>
            <person name="Liu Y."/>
        </authorList>
    </citation>
    <scope>NUCLEOTIDE SEQUENCE [LARGE SCALE GENOMIC DNA]</scope>
    <source>
        <strain evidence="11">4C16A</strain>
    </source>
</reference>
<keyword evidence="4" id="KW-1134">Transmembrane beta strand</keyword>
<dbReference type="Proteomes" id="UP000632063">
    <property type="component" value="Unassembled WGS sequence"/>
</dbReference>
<dbReference type="RefSeq" id="WP_192148759.1">
    <property type="nucleotide sequence ID" value="NZ_JACYXI010000008.1"/>
</dbReference>
<dbReference type="PROSITE" id="PS51779">
    <property type="entry name" value="POTRA"/>
    <property type="match status" value="1"/>
</dbReference>
<dbReference type="Gene3D" id="3.10.20.310">
    <property type="entry name" value="membrane protein fhac"/>
    <property type="match status" value="1"/>
</dbReference>
<dbReference type="PANTHER" id="PTHR34597">
    <property type="entry name" value="SLR1661 PROTEIN"/>
    <property type="match status" value="1"/>
</dbReference>
<proteinExistence type="inferred from homology"/>
<evidence type="ECO:0000313" key="11">
    <source>
        <dbReference type="Proteomes" id="UP000632063"/>
    </source>
</evidence>
<evidence type="ECO:0000256" key="3">
    <source>
        <dbReference type="ARBA" id="ARBA00022448"/>
    </source>
</evidence>
<dbReference type="Pfam" id="PF03865">
    <property type="entry name" value="ShlB"/>
    <property type="match status" value="1"/>
</dbReference>
<organism evidence="10 11">
    <name type="scientific">Roseibium litorale</name>
    <dbReference type="NCBI Taxonomy" id="2803841"/>
    <lineage>
        <taxon>Bacteria</taxon>
        <taxon>Pseudomonadati</taxon>
        <taxon>Pseudomonadota</taxon>
        <taxon>Alphaproteobacteria</taxon>
        <taxon>Hyphomicrobiales</taxon>
        <taxon>Stappiaceae</taxon>
        <taxon>Roseibium</taxon>
    </lineage>
</organism>
<comment type="similarity">
    <text evidence="2">Belongs to the TPS (TC 1.B.20) family.</text>
</comment>
<gene>
    <name evidence="10" type="ORF">IG616_13875</name>
</gene>
<evidence type="ECO:0000256" key="8">
    <source>
        <dbReference type="ARBA" id="ARBA00023237"/>
    </source>
</evidence>
<keyword evidence="6" id="KW-0653">Protein transport</keyword>
<evidence type="ECO:0000256" key="1">
    <source>
        <dbReference type="ARBA" id="ARBA00004442"/>
    </source>
</evidence>
<keyword evidence="8" id="KW-0998">Cell outer membrane</keyword>
<feature type="domain" description="POTRA" evidence="9">
    <location>
        <begin position="101"/>
        <end position="175"/>
    </location>
</feature>
<dbReference type="EMBL" id="JACYXI010000008">
    <property type="protein sequence ID" value="MBD8892632.1"/>
    <property type="molecule type" value="Genomic_DNA"/>
</dbReference>
<dbReference type="InterPro" id="IPR005565">
    <property type="entry name" value="Hemolysn_activator_HlyB_C"/>
</dbReference>
<comment type="subcellular location">
    <subcellularLocation>
        <location evidence="1">Cell outer membrane</location>
    </subcellularLocation>
</comment>
<sequence length="578" mass="62395">MKMDLSVTKHVIAPVLVSHRLSAKDAFGAAAQRRAIAAMLTAGLVCAIASPAAAQSVENAVAGQTTIIDRFTPPSRPGTVDITVEDQRKRVPDNKAEAMRFRLRSISVEGAQAVPNGTLEAVWQDRIGEQISLAELYRIAEAVDAAYLRAGYLSMTVVPVQNFKSGEVTLRVYEGYLETVEITSSIPNIRERLAPYIRRLTSMRPIRIKEAERILLLMSDLGGLQIEGTLVRPQTPSGGGTLKLAVDFNRYSAGIGLDNLGTDEVGPVELSGNISVNDIFGLFETTSLVGVTIPDSPEEMILLQASQSVPIGFNGLSAGYDLTYVTQKPGGDLKNDDIDIETVIGTANLQYPFLRTIDQSLYGKVEINLRNDRIDVMGMRAARERTRWATMGLRYDLSFGETSFSAGTELGQSLSHDVEDASVPDDYRFGRADFDISHSLGSIAQLHLRTTGQYSPTPLPGSVRFSLGGDPYGWAFDGGSLSGDSGVASAFEVSHDFETGWSTLPGVTLTAFADYGIVWRADAAAEYSRDSLGSAGIGVSGMVAERVNFQLLTATPWHKPENADDPGTRVFFRLGLAL</sequence>
<keyword evidence="7" id="KW-0472">Membrane</keyword>
<evidence type="ECO:0000256" key="5">
    <source>
        <dbReference type="ARBA" id="ARBA00022692"/>
    </source>
</evidence>
<comment type="caution">
    <text evidence="10">The sequence shown here is derived from an EMBL/GenBank/DDBJ whole genome shotgun (WGS) entry which is preliminary data.</text>
</comment>
<evidence type="ECO:0000259" key="9">
    <source>
        <dbReference type="PROSITE" id="PS51779"/>
    </source>
</evidence>
<keyword evidence="11" id="KW-1185">Reference proteome</keyword>
<accession>A0ABR9CQR9</accession>
<evidence type="ECO:0000256" key="4">
    <source>
        <dbReference type="ARBA" id="ARBA00022452"/>
    </source>
</evidence>
<dbReference type="Pfam" id="PF08479">
    <property type="entry name" value="POTRA_2"/>
    <property type="match status" value="1"/>
</dbReference>
<protein>
    <submittedName>
        <fullName evidence="10">ShlB/FhaC/HecB family hemolysin secretion/activation protein</fullName>
    </submittedName>
</protein>